<evidence type="ECO:0000256" key="1">
    <source>
        <dbReference type="ARBA" id="ARBA00004706"/>
    </source>
</evidence>
<dbReference type="PANTHER" id="PTHR43172:SF1">
    <property type="entry name" value="ADENYLOSUCCINATE LYASE"/>
    <property type="match status" value="1"/>
</dbReference>
<comment type="similarity">
    <text evidence="3 14">Belongs to the lyase 1 family. Adenylosuccinate lyase subfamily.</text>
</comment>
<comment type="catalytic activity">
    <reaction evidence="9">
        <text>(2S)-2-[5-amino-1-(5-phospho-beta-D-ribosyl)imidazole-4-carboxamido]succinate = 5-amino-1-(5-phospho-beta-D-ribosyl)imidazole-4-carboxamide + fumarate</text>
        <dbReference type="Rhea" id="RHEA:23920"/>
        <dbReference type="ChEBI" id="CHEBI:29806"/>
        <dbReference type="ChEBI" id="CHEBI:58443"/>
        <dbReference type="ChEBI" id="CHEBI:58475"/>
        <dbReference type="EC" id="4.3.2.2"/>
    </reaction>
    <physiologicalReaction direction="left-to-right" evidence="9">
        <dbReference type="Rhea" id="RHEA:23921"/>
    </physiologicalReaction>
</comment>
<dbReference type="EC" id="4.3.2.2" evidence="5 13"/>
<gene>
    <name evidence="16" type="ORF">BEU04_03665</name>
</gene>
<comment type="pathway">
    <text evidence="1 14">Purine metabolism; IMP biosynthesis via de novo pathway; 5-amino-1-(5-phospho-D-ribosyl)imidazole-4-carboxamide from 5-amino-1-(5-phospho-D-ribosyl)imidazole-4-carboxylate: step 2/2.</text>
</comment>
<dbReference type="SUPFAM" id="SSF48557">
    <property type="entry name" value="L-aspartase-like"/>
    <property type="match status" value="1"/>
</dbReference>
<dbReference type="PRINTS" id="PR00149">
    <property type="entry name" value="FUMRATELYASE"/>
</dbReference>
<dbReference type="Gene3D" id="1.10.40.30">
    <property type="entry name" value="Fumarase/aspartase (C-terminal domain)"/>
    <property type="match status" value="1"/>
</dbReference>
<dbReference type="Gene3D" id="1.10.275.10">
    <property type="entry name" value="Fumarase/aspartase (N-terminal domain)"/>
    <property type="match status" value="1"/>
</dbReference>
<dbReference type="InterPro" id="IPR019468">
    <property type="entry name" value="AdenyloSucc_lyase_C"/>
</dbReference>
<proteinExistence type="inferred from homology"/>
<dbReference type="GO" id="GO:0006189">
    <property type="term" value="P:'de novo' IMP biosynthetic process"/>
    <property type="evidence" value="ECO:0007669"/>
    <property type="project" value="UniProtKB-UniPathway"/>
</dbReference>
<evidence type="ECO:0000256" key="10">
    <source>
        <dbReference type="ARBA" id="ARBA00025012"/>
    </source>
</evidence>
<dbReference type="SMART" id="SM00998">
    <property type="entry name" value="ADSL_C"/>
    <property type="match status" value="1"/>
</dbReference>
<organism evidence="16 17">
    <name type="scientific">Marine Group III euryarchaeote CG-Bathy1</name>
    <dbReference type="NCBI Taxonomy" id="1889001"/>
    <lineage>
        <taxon>Archaea</taxon>
        <taxon>Methanobacteriati</taxon>
        <taxon>Thermoplasmatota</taxon>
        <taxon>Thermoplasmata</taxon>
        <taxon>Candidatus Thermoprofundales</taxon>
    </lineage>
</organism>
<dbReference type="GO" id="GO:0044208">
    <property type="term" value="P:'de novo' AMP biosynthetic process"/>
    <property type="evidence" value="ECO:0007669"/>
    <property type="project" value="UniProtKB-UniPathway"/>
</dbReference>
<reference evidence="16 17" key="1">
    <citation type="submission" date="2016-08" db="EMBL/GenBank/DDBJ databases">
        <title>New Insights into Marine Group III Euryarchaeota, from dark to light.</title>
        <authorList>
            <person name="Haro-Moreno J.M."/>
            <person name="Rodriguez-Valera F."/>
            <person name="Lopez-Garcia P."/>
            <person name="Moreira D."/>
            <person name="Martin-Cuadrado A.B."/>
        </authorList>
    </citation>
    <scope>NUCLEOTIDE SEQUENCE [LARGE SCALE GENOMIC DNA]</scope>
    <source>
        <strain evidence="16">CG-Bathy1</strain>
    </source>
</reference>
<feature type="domain" description="Adenylosuccinate lyase C-terminal" evidence="15">
    <location>
        <begin position="360"/>
        <end position="440"/>
    </location>
</feature>
<dbReference type="InterPro" id="IPR022761">
    <property type="entry name" value="Fumarate_lyase_N"/>
</dbReference>
<evidence type="ECO:0000259" key="15">
    <source>
        <dbReference type="SMART" id="SM00998"/>
    </source>
</evidence>
<protein>
    <recommendedName>
        <fullName evidence="6 13">Adenylosuccinate lyase</fullName>
        <shortName evidence="14">ASL</shortName>
        <ecNumber evidence="5 13">4.3.2.2</ecNumber>
    </recommendedName>
    <alternativeName>
        <fullName evidence="11 14">Adenylosuccinase</fullName>
    </alternativeName>
</protein>
<comment type="pathway">
    <text evidence="2 14">Purine metabolism; AMP biosynthesis via de novo pathway; AMP from IMP: step 2/2.</text>
</comment>
<evidence type="ECO:0000256" key="8">
    <source>
        <dbReference type="ARBA" id="ARBA00023239"/>
    </source>
</evidence>
<dbReference type="InterPro" id="IPR004769">
    <property type="entry name" value="Pur_lyase"/>
</dbReference>
<dbReference type="FunFam" id="1.20.200.10:FF:000008">
    <property type="entry name" value="Adenylosuccinate lyase"/>
    <property type="match status" value="1"/>
</dbReference>
<accession>A0A1J5TNV7</accession>
<dbReference type="FunFam" id="1.10.40.30:FF:000007">
    <property type="entry name" value="Adenylosuccinate lyase"/>
    <property type="match status" value="1"/>
</dbReference>
<evidence type="ECO:0000256" key="6">
    <source>
        <dbReference type="ARBA" id="ARBA00017058"/>
    </source>
</evidence>
<evidence type="ECO:0000256" key="13">
    <source>
        <dbReference type="NCBIfam" id="TIGR00928"/>
    </source>
</evidence>
<dbReference type="UniPathway" id="UPA00075">
    <property type="reaction ID" value="UER00336"/>
</dbReference>
<comment type="function">
    <text evidence="10">Catalyzes two reactions in de novo purine nucleotide biosynthesis. Catalyzes the breakdown of 5-aminoimidazole- (N-succinylocarboxamide) ribotide (SAICAR or 2-[5-amino-1-(5-phospho-beta-D-ribosyl)imidazole-4-carboxamido]succinate) to 5-aminoimidazole-4-carboxamide ribotide (AICAR or 5-amino-1-(5-phospho-beta-D-ribosyl)imidazole-4-carboxamide) and fumarate, and of adenylosuccinate (ADS or N(6)-(1,2-dicarboxyethyl)-AMP) to adenosine monophosphate (AMP) and fumarate.</text>
</comment>
<comment type="subunit">
    <text evidence="4">Homotetramer. Residues from neighboring subunits contribute catalytic and substrate-binding residues to each active site.</text>
</comment>
<name>A0A1J5TNV7_9ARCH</name>
<dbReference type="UniPathway" id="UPA00074">
    <property type="reaction ID" value="UER00132"/>
</dbReference>
<dbReference type="InterPro" id="IPR024083">
    <property type="entry name" value="Fumarase/histidase_N"/>
</dbReference>
<dbReference type="PROSITE" id="PS00163">
    <property type="entry name" value="FUMARATE_LYASES"/>
    <property type="match status" value="1"/>
</dbReference>
<dbReference type="InterPro" id="IPR000362">
    <property type="entry name" value="Fumarate_lyase_fam"/>
</dbReference>
<dbReference type="GO" id="GO:0004018">
    <property type="term" value="F:N6-(1,2-dicarboxyethyl)AMP AMP-lyase (fumarate-forming) activity"/>
    <property type="evidence" value="ECO:0007669"/>
    <property type="project" value="UniProtKB-UniRule"/>
</dbReference>
<dbReference type="NCBIfam" id="TIGR00928">
    <property type="entry name" value="purB"/>
    <property type="match status" value="1"/>
</dbReference>
<dbReference type="InterPro" id="IPR020557">
    <property type="entry name" value="Fumarate_lyase_CS"/>
</dbReference>
<dbReference type="EMBL" id="MIYU01000022">
    <property type="protein sequence ID" value="OIR13670.1"/>
    <property type="molecule type" value="Genomic_DNA"/>
</dbReference>
<dbReference type="Pfam" id="PF00206">
    <property type="entry name" value="Lyase_1"/>
    <property type="match status" value="1"/>
</dbReference>
<keyword evidence="8 14" id="KW-0456">Lyase</keyword>
<dbReference type="CDD" id="cd01360">
    <property type="entry name" value="Adenylsuccinate_lyase_1"/>
    <property type="match status" value="1"/>
</dbReference>
<dbReference type="Gene3D" id="1.20.200.10">
    <property type="entry name" value="Fumarase/aspartase (Central domain)"/>
    <property type="match status" value="1"/>
</dbReference>
<evidence type="ECO:0000313" key="17">
    <source>
        <dbReference type="Proteomes" id="UP000183815"/>
    </source>
</evidence>
<evidence type="ECO:0000256" key="12">
    <source>
        <dbReference type="ARBA" id="ARBA00049115"/>
    </source>
</evidence>
<dbReference type="PRINTS" id="PR00145">
    <property type="entry name" value="ARGSUCLYASE"/>
</dbReference>
<evidence type="ECO:0000256" key="9">
    <source>
        <dbReference type="ARBA" id="ARBA00024477"/>
    </source>
</evidence>
<sequence>MDPLSVLEHRYGCEEMRSIFRANSYLRRLLEVEATLAEVQSEIGIIPQEHGKMIRGGIEKVERERVEEIESEIKHDVMAVVKALAEQVGEAGKSIHFGATSYDIVDTARALQHKEALTLIESNIENLINVLKTLAKKYSRVVMLGRTHGQWATPVTFGLKMIVFATEMDRHLKRLQELKPRIIVGKFLGAVGTGAAMAPHTLKVQKKIMEKLELGEPLATTQILGRDRLAELINWGSNLATSLEKFTVEVRNLQRSDIGEASEAFDAEKQVGSSTMAQKKNPVTSENIAGLSRMIRSLSGPALENNLQWHERDLANSSSERMILPQFYVMLEDAIAKTANVFENIYVNEERIKRNLEETGGLPLGEAVMIALSKKGMGRQEAHEFVRKITMEAEKNGERFDNAIKNNEEVCNLMSKEEIETVLEPSNYIGHSVEIIERCLKEMD</sequence>
<evidence type="ECO:0000256" key="11">
    <source>
        <dbReference type="ARBA" id="ARBA00030717"/>
    </source>
</evidence>
<comment type="catalytic activity">
    <reaction evidence="12">
        <text>N(6)-(1,2-dicarboxyethyl)-AMP = fumarate + AMP</text>
        <dbReference type="Rhea" id="RHEA:16853"/>
        <dbReference type="ChEBI" id="CHEBI:29806"/>
        <dbReference type="ChEBI" id="CHEBI:57567"/>
        <dbReference type="ChEBI" id="CHEBI:456215"/>
        <dbReference type="EC" id="4.3.2.2"/>
    </reaction>
    <physiologicalReaction direction="left-to-right" evidence="12">
        <dbReference type="Rhea" id="RHEA:16854"/>
    </physiologicalReaction>
</comment>
<dbReference type="AlphaFoldDB" id="A0A1J5TNV7"/>
<dbReference type="GO" id="GO:0070626">
    <property type="term" value="F:(S)-2-(5-amino-1-(5-phospho-D-ribosyl)imidazole-4-carboxamido) succinate lyase (fumarate-forming) activity"/>
    <property type="evidence" value="ECO:0007669"/>
    <property type="project" value="TreeGrafter"/>
</dbReference>
<dbReference type="InterPro" id="IPR008948">
    <property type="entry name" value="L-Aspartase-like"/>
</dbReference>
<evidence type="ECO:0000313" key="16">
    <source>
        <dbReference type="EMBL" id="OIR13670.1"/>
    </source>
</evidence>
<dbReference type="PANTHER" id="PTHR43172">
    <property type="entry name" value="ADENYLOSUCCINATE LYASE"/>
    <property type="match status" value="1"/>
</dbReference>
<evidence type="ECO:0000256" key="5">
    <source>
        <dbReference type="ARBA" id="ARBA00012339"/>
    </source>
</evidence>
<keyword evidence="7 14" id="KW-0658">Purine biosynthesis</keyword>
<dbReference type="Proteomes" id="UP000183815">
    <property type="component" value="Unassembled WGS sequence"/>
</dbReference>
<evidence type="ECO:0000256" key="4">
    <source>
        <dbReference type="ARBA" id="ARBA00011668"/>
    </source>
</evidence>
<comment type="caution">
    <text evidence="16">The sequence shown here is derived from an EMBL/GenBank/DDBJ whole genome shotgun (WGS) entry which is preliminary data.</text>
</comment>
<dbReference type="GO" id="GO:0005829">
    <property type="term" value="C:cytosol"/>
    <property type="evidence" value="ECO:0007669"/>
    <property type="project" value="TreeGrafter"/>
</dbReference>
<evidence type="ECO:0000256" key="2">
    <source>
        <dbReference type="ARBA" id="ARBA00004734"/>
    </source>
</evidence>
<evidence type="ECO:0000256" key="7">
    <source>
        <dbReference type="ARBA" id="ARBA00022755"/>
    </source>
</evidence>
<evidence type="ECO:0000256" key="3">
    <source>
        <dbReference type="ARBA" id="ARBA00008273"/>
    </source>
</evidence>
<dbReference type="Pfam" id="PF10397">
    <property type="entry name" value="ADSL_C"/>
    <property type="match status" value="1"/>
</dbReference>
<evidence type="ECO:0000256" key="14">
    <source>
        <dbReference type="RuleBase" id="RU361172"/>
    </source>
</evidence>